<accession>A0A2A9NT46</accession>
<evidence type="ECO:0000313" key="3">
    <source>
        <dbReference type="Proteomes" id="UP000242287"/>
    </source>
</evidence>
<dbReference type="SMART" id="SM00028">
    <property type="entry name" value="TPR"/>
    <property type="match status" value="10"/>
</dbReference>
<dbReference type="CDD" id="cd21037">
    <property type="entry name" value="MLKL_NTD"/>
    <property type="match status" value="1"/>
</dbReference>
<dbReference type="InterPro" id="IPR059179">
    <property type="entry name" value="MLKL-like_MCAfunc"/>
</dbReference>
<dbReference type="AlphaFoldDB" id="A0A2A9NT46"/>
<dbReference type="OrthoDB" id="621413at2759"/>
<dbReference type="SUPFAM" id="SSF48452">
    <property type="entry name" value="TPR-like"/>
    <property type="match status" value="3"/>
</dbReference>
<dbReference type="PANTHER" id="PTHR47691:SF3">
    <property type="entry name" value="HTH-TYPE TRANSCRIPTIONAL REGULATOR RV0890C-RELATED"/>
    <property type="match status" value="1"/>
</dbReference>
<dbReference type="InterPro" id="IPR011990">
    <property type="entry name" value="TPR-like_helical_dom_sf"/>
</dbReference>
<reference evidence="2 3" key="1">
    <citation type="submission" date="2014-02" db="EMBL/GenBank/DDBJ databases">
        <title>Transposable element dynamics among asymbiotic and ectomycorrhizal Amanita fungi.</title>
        <authorList>
            <consortium name="DOE Joint Genome Institute"/>
            <person name="Hess J."/>
            <person name="Skrede I."/>
            <person name="Wolfe B."/>
            <person name="LaButti K."/>
            <person name="Ohm R.A."/>
            <person name="Grigoriev I.V."/>
            <person name="Pringle A."/>
        </authorList>
    </citation>
    <scope>NUCLEOTIDE SEQUENCE [LARGE SCALE GENOMIC DNA]</scope>
    <source>
        <strain evidence="2 3">SKay4041</strain>
    </source>
</reference>
<sequence length="1166" mass="130026">MESESPQGFRSTLKNLFRSSRIKHTSSDSLVAARVYSSMKNIPVTSPVPDANGNDVAEGFGALAAHHSPIQAPSGIGFDQMKFGLDIVSSLGEGPINVPGLKAICQLALQIIKRAETADDNNQLCYDVAYHAYQLFQLFNNPDLLKNESIQSVYQSMANELKDVEQAIRIIASRKTPGQLWHAEDDKGGISRCTRFLDWTVDRVQIQLQLANHQKLNIGLQRLENIENQMARLPPKRKDTITELEFSTQLPPPPPIFLGREDLLTYGSNSILGSTGGNFAITGAGGMGKTSLSLALLHEPKIKAHFGTHLHFVPCESVKNASQLMRGILLALGNSEKGQTSDPKKILLEVLGSADDLLLVLDNFETPWNESNDQRHIHDILKMIAALLNVTLIITTRVTALPSGIKWASFLPDSMLPPLELKYARMVFLQEAGLNIENHLQESKDLDTLLAEVDCIPLAVSLLSRVSRQKSPTTLLKRWREQRTSMLKAVGHSTSRLNSVEVSVEISIKQLKEPDEIKLLGLLSFLPRGILNWETELTEMDIGLQNPIELVEGLLAASLLQDTNGWLQMLSPVQHYVKRVYGQGSIEELRRLTGCFTSWINARQGKQVMEKLLEQTNNICAVLIEGLHIFATSDHWVTTYTYSKLLLNNNKSDIELAETILKEKQLKPESISTADCLVHMGAVYEMHFKLKEAQAASEAALEIFEASAREKDMAKCNMNIGRMLCRQHNYATAQKRLETAYDLYNAVGSKLGAANCLYSIQEILHLQSNHSEATKQLETAYELYKEVNSKLGMANCLCGIGEALLEQGYLTRAQEKIEPAYKLYEEIGNKIGMAGCLSNIGEILYKKGNYPAAQKNLDAANELYLQTGNKLAMANCICTIGEMFWRQGDYTKAVEKEEAGYELHAAIGNILGMAGCLRIMGDILWKQKNYSEAKKKLEEGYQLYNKIENRQGMANCLASLGGSQRSLKNYPEALEKLEAAVNLYSATGDKEGMIGCMIGIGRILVAQNHSSQALEKFESTCKECNLIDDKEGMADCLFNMGEILFRSKNYPLSLEKIHGAQKLYQTLKDDRAIADCTYYIGKISWKQGNHIKAQEHLEVATETYHTLGNPMRKAICLRIRGEIYYEVKDNRAAREKLEAAHRLFTKHHAKDQAAECLVLLQLIDNV</sequence>
<dbReference type="InterPro" id="IPR019734">
    <property type="entry name" value="TPR_rpt"/>
</dbReference>
<dbReference type="Gene3D" id="3.40.50.300">
    <property type="entry name" value="P-loop containing nucleotide triphosphate hydrolases"/>
    <property type="match status" value="1"/>
</dbReference>
<dbReference type="Gene3D" id="1.25.40.10">
    <property type="entry name" value="Tetratricopeptide repeat domain"/>
    <property type="match status" value="3"/>
</dbReference>
<name>A0A2A9NT46_9AGAR</name>
<gene>
    <name evidence="2" type="ORF">AMATHDRAFT_47464</name>
</gene>
<dbReference type="InterPro" id="IPR027417">
    <property type="entry name" value="P-loop_NTPase"/>
</dbReference>
<dbReference type="STRING" id="703135.A0A2A9NT46"/>
<dbReference type="EMBL" id="KZ301994">
    <property type="protein sequence ID" value="PFH50946.1"/>
    <property type="molecule type" value="Genomic_DNA"/>
</dbReference>
<evidence type="ECO:0000259" key="1">
    <source>
        <dbReference type="Pfam" id="PF13401"/>
    </source>
</evidence>
<organism evidence="2 3">
    <name type="scientific">Amanita thiersii Skay4041</name>
    <dbReference type="NCBI Taxonomy" id="703135"/>
    <lineage>
        <taxon>Eukaryota</taxon>
        <taxon>Fungi</taxon>
        <taxon>Dikarya</taxon>
        <taxon>Basidiomycota</taxon>
        <taxon>Agaricomycotina</taxon>
        <taxon>Agaricomycetes</taxon>
        <taxon>Agaricomycetidae</taxon>
        <taxon>Agaricales</taxon>
        <taxon>Pluteineae</taxon>
        <taxon>Amanitaceae</taxon>
        <taxon>Amanita</taxon>
    </lineage>
</organism>
<dbReference type="Pfam" id="PF13424">
    <property type="entry name" value="TPR_12"/>
    <property type="match status" value="3"/>
</dbReference>
<proteinExistence type="predicted"/>
<protein>
    <recommendedName>
        <fullName evidence="1">ORC1/DEAH AAA+ ATPase domain-containing protein</fullName>
    </recommendedName>
</protein>
<dbReference type="InterPro" id="IPR049945">
    <property type="entry name" value="AAA_22"/>
</dbReference>
<dbReference type="GO" id="GO:0016887">
    <property type="term" value="F:ATP hydrolysis activity"/>
    <property type="evidence" value="ECO:0007669"/>
    <property type="project" value="InterPro"/>
</dbReference>
<evidence type="ECO:0000313" key="2">
    <source>
        <dbReference type="EMBL" id="PFH50946.1"/>
    </source>
</evidence>
<dbReference type="Pfam" id="PF13401">
    <property type="entry name" value="AAA_22"/>
    <property type="match status" value="1"/>
</dbReference>
<keyword evidence="3" id="KW-1185">Reference proteome</keyword>
<dbReference type="PANTHER" id="PTHR47691">
    <property type="entry name" value="REGULATOR-RELATED"/>
    <property type="match status" value="1"/>
</dbReference>
<dbReference type="SUPFAM" id="SSF52540">
    <property type="entry name" value="P-loop containing nucleoside triphosphate hydrolases"/>
    <property type="match status" value="1"/>
</dbReference>
<dbReference type="Proteomes" id="UP000242287">
    <property type="component" value="Unassembled WGS sequence"/>
</dbReference>
<feature type="domain" description="ORC1/DEAH AAA+ ATPase" evidence="1">
    <location>
        <begin position="275"/>
        <end position="395"/>
    </location>
</feature>